<evidence type="ECO:0000256" key="5">
    <source>
        <dbReference type="ARBA" id="ARBA00022729"/>
    </source>
</evidence>
<dbReference type="AlphaFoldDB" id="A0A089ZDA4"/>
<dbReference type="GeneID" id="24792319"/>
<gene>
    <name evidence="9" type="ORF">BRM9_1161</name>
</gene>
<evidence type="ECO:0000256" key="1">
    <source>
        <dbReference type="ARBA" id="ARBA00004196"/>
    </source>
</evidence>
<dbReference type="GO" id="GO:0005576">
    <property type="term" value="C:extracellular region"/>
    <property type="evidence" value="ECO:0007669"/>
    <property type="project" value="UniProtKB-SubCell"/>
</dbReference>
<dbReference type="PANTHER" id="PTHR11319:SF35">
    <property type="entry name" value="OUTER MEMBRANE PROTEIN PMPC-RELATED"/>
    <property type="match status" value="1"/>
</dbReference>
<keyword evidence="7" id="KW-0998">Cell outer membrane</keyword>
<comment type="subcellular location">
    <subcellularLocation>
        <location evidence="1">Cell envelope</location>
    </subcellularLocation>
    <subcellularLocation>
        <location evidence="2">Cell outer membrane</location>
    </subcellularLocation>
    <subcellularLocation>
        <location evidence="3">Secreted</location>
    </subcellularLocation>
</comment>
<dbReference type="Pfam" id="PF01345">
    <property type="entry name" value="DUF11"/>
    <property type="match status" value="1"/>
</dbReference>
<evidence type="ECO:0000256" key="4">
    <source>
        <dbReference type="ARBA" id="ARBA00022525"/>
    </source>
</evidence>
<dbReference type="SUPFAM" id="SSF51126">
    <property type="entry name" value="Pectin lyase-like"/>
    <property type="match status" value="2"/>
</dbReference>
<evidence type="ECO:0000256" key="2">
    <source>
        <dbReference type="ARBA" id="ARBA00004442"/>
    </source>
</evidence>
<dbReference type="EMBL" id="CP006933">
    <property type="protein sequence ID" value="AIS31977.1"/>
    <property type="molecule type" value="Genomic_DNA"/>
</dbReference>
<feature type="domain" description="DUF11" evidence="8">
    <location>
        <begin position="634"/>
        <end position="732"/>
    </location>
</feature>
<dbReference type="SUPFAM" id="SSF49447">
    <property type="entry name" value="Second domain of Mu2 adaptin subunit (ap50) of ap2 adaptor"/>
    <property type="match status" value="1"/>
</dbReference>
<dbReference type="InterPro" id="IPR006626">
    <property type="entry name" value="PbH1"/>
</dbReference>
<organism evidence="9 10">
    <name type="scientific">Methanobacterium formicicum</name>
    <dbReference type="NCBI Taxonomy" id="2162"/>
    <lineage>
        <taxon>Archaea</taxon>
        <taxon>Methanobacteriati</taxon>
        <taxon>Methanobacteriota</taxon>
        <taxon>Methanomada group</taxon>
        <taxon>Methanobacteria</taxon>
        <taxon>Methanobacteriales</taxon>
        <taxon>Methanobacteriaceae</taxon>
        <taxon>Methanobacterium</taxon>
    </lineage>
</organism>
<evidence type="ECO:0000259" key="8">
    <source>
        <dbReference type="Pfam" id="PF01345"/>
    </source>
</evidence>
<name>A0A089ZDA4_METFO</name>
<dbReference type="InterPro" id="IPR047589">
    <property type="entry name" value="DUF11_rpt"/>
</dbReference>
<dbReference type="SMART" id="SM00710">
    <property type="entry name" value="PbH1"/>
    <property type="match status" value="7"/>
</dbReference>
<dbReference type="InterPro" id="IPR003368">
    <property type="entry name" value="POMP_repeat"/>
</dbReference>
<reference evidence="9 10" key="1">
    <citation type="submission" date="2013-12" db="EMBL/GenBank/DDBJ databases">
        <title>The complete genome sequence of Methanobacterium sp. BRM9.</title>
        <authorList>
            <consortium name="Pastoral Greenhouse Gas Research Consortium"/>
            <person name="Kelly W.J."/>
            <person name="Leahy S.C."/>
            <person name="Perry R."/>
            <person name="Li D."/>
            <person name="Altermann E."/>
            <person name="Lambie S.C."/>
            <person name="Attwood G.T."/>
        </authorList>
    </citation>
    <scope>NUCLEOTIDE SEQUENCE [LARGE SCALE GENOMIC DNA]</scope>
    <source>
        <strain evidence="9 10">BRM9</strain>
    </source>
</reference>
<dbReference type="InterPro" id="IPR012334">
    <property type="entry name" value="Pectin_lyas_fold"/>
</dbReference>
<evidence type="ECO:0000256" key="6">
    <source>
        <dbReference type="ARBA" id="ARBA00023136"/>
    </source>
</evidence>
<sequence>MTLATVSCVSAASTVYVNSTGGSDTNLGTADSPFLTIDKGISSVDENGTVNIAQGIYTGTGNTNLTVTRSMTITGESQHNTIINGEGTSWIFKIRPEATVAFFNLTFANATADIGGAIYSTGTISITDCTFTGNNATSTVISGGGAIYNGGTIDNLLRCTFRENTANNGDGGAIDNHGTISNITSCIFANNTVKSDDPEVQETYQGGAIYNTDTIGKITGCTFTGNTAEFNSDCVWFYGGAIFNDGTISDISTCTFQGNSAYYGGALNNQGTINNVTDCVFTQNTAGYGGGAISNDYDAVLGNLMDCTFVENTAQDGPGGAIDNYALATIDNVEGCTFTGNTAYNGDGGAIQNKGTMNTLTHCIFTGNTAENGGAISNGITMGNLTNCTFTNNNALGELVGYGGAIANMGGTIDGIMDCIFTANTAGDGGAIHNDEEGVLSKVTGCTFTLNTADYGGAICNFGGDMIVSFNRLVNNTASNGAAIYSAFIQPSGSSFVNATLNWWGTNNPDFARLVGTESSIVNVSTWLYMTITADSPIYSSATSNVTVSFNNAYNGTSLTPIDPVNGHIPDGTPVNFQSDRGTLNPANLLTANGVVNTTFTPTATGSTSVNATTDNQTVSFNLSVNPACYLYLDGTSDPANPVAGQPFTLKYKLGNKGPNTAQNVIIYIPLPEGLNYVGAQVDMGSVSYNANNRTLTWILDSVPMGDPYLNLTVISTAGGSFTIRPVISSGTFNANLDPTGIFSFNVQGNGSKGTVVNAASTTKTVPMKSTGTPVNYLVLAVLMVVSGLIAPKIKK</sequence>
<proteinExistence type="predicted"/>
<dbReference type="InterPro" id="IPR036168">
    <property type="entry name" value="AP2_Mu_C_sf"/>
</dbReference>
<accession>A0A089ZDA4</accession>
<dbReference type="Gene3D" id="2.60.40.1170">
    <property type="entry name" value="Mu homology domain, subdomain B"/>
    <property type="match status" value="1"/>
</dbReference>
<evidence type="ECO:0000256" key="7">
    <source>
        <dbReference type="ARBA" id="ARBA00023237"/>
    </source>
</evidence>
<keyword evidence="6" id="KW-0472">Membrane</keyword>
<dbReference type="Pfam" id="PF02415">
    <property type="entry name" value="Chlam_PMP"/>
    <property type="match status" value="5"/>
</dbReference>
<dbReference type="STRING" id="2162.BRM9_1161"/>
<dbReference type="Gene3D" id="2.160.20.10">
    <property type="entry name" value="Single-stranded right-handed beta-helix, Pectin lyase-like"/>
    <property type="match status" value="1"/>
</dbReference>
<dbReference type="RefSeq" id="WP_048085117.1">
    <property type="nucleotide sequence ID" value="NZ_CP006933.1"/>
</dbReference>
<dbReference type="KEGG" id="mfc:BRM9_1161"/>
<evidence type="ECO:0000313" key="9">
    <source>
        <dbReference type="EMBL" id="AIS31977.1"/>
    </source>
</evidence>
<evidence type="ECO:0000313" key="10">
    <source>
        <dbReference type="Proteomes" id="UP000029661"/>
    </source>
</evidence>
<dbReference type="PANTHER" id="PTHR11319">
    <property type="entry name" value="G PROTEIN-COUPLED RECEPTOR-RELATED"/>
    <property type="match status" value="1"/>
</dbReference>
<dbReference type="OrthoDB" id="71431at2157"/>
<dbReference type="NCBIfam" id="TIGR01376">
    <property type="entry name" value="POMP_repeat"/>
    <property type="match status" value="1"/>
</dbReference>
<dbReference type="InterPro" id="IPR011050">
    <property type="entry name" value="Pectin_lyase_fold/virulence"/>
</dbReference>
<keyword evidence="5" id="KW-0732">Signal</keyword>
<dbReference type="NCBIfam" id="TIGR01451">
    <property type="entry name" value="B_ant_repeat"/>
    <property type="match status" value="1"/>
</dbReference>
<dbReference type="InterPro" id="IPR001434">
    <property type="entry name" value="OmcB-like_DUF11"/>
</dbReference>
<keyword evidence="4" id="KW-0964">Secreted</keyword>
<evidence type="ECO:0000256" key="3">
    <source>
        <dbReference type="ARBA" id="ARBA00004613"/>
    </source>
</evidence>
<dbReference type="Proteomes" id="UP000029661">
    <property type="component" value="Chromosome"/>
</dbReference>
<protein>
    <submittedName>
        <fullName evidence="9">Adhesin-like protein</fullName>
    </submittedName>
</protein>